<dbReference type="AlphaFoldDB" id="A0A1Z8JTH5"/>
<dbReference type="SUPFAM" id="SSF144091">
    <property type="entry name" value="Rhomboid-like"/>
    <property type="match status" value="1"/>
</dbReference>
<evidence type="ECO:0000256" key="7">
    <source>
        <dbReference type="RuleBase" id="RU363059"/>
    </source>
</evidence>
<keyword evidence="6 7" id="KW-0472">Membrane</keyword>
<evidence type="ECO:0000256" key="1">
    <source>
        <dbReference type="ARBA" id="ARBA00004477"/>
    </source>
</evidence>
<dbReference type="VEuPathDB" id="FungiDB:C5L36_0C02270"/>
<evidence type="ECO:0000256" key="3">
    <source>
        <dbReference type="ARBA" id="ARBA00022692"/>
    </source>
</evidence>
<name>A0A1Z8JTH5_PICKU</name>
<evidence type="ECO:0000313" key="10">
    <source>
        <dbReference type="Proteomes" id="UP000195871"/>
    </source>
</evidence>
<organism evidence="9 10">
    <name type="scientific">Pichia kudriavzevii</name>
    <name type="common">Yeast</name>
    <name type="synonym">Issatchenkia orientalis</name>
    <dbReference type="NCBI Taxonomy" id="4909"/>
    <lineage>
        <taxon>Eukaryota</taxon>
        <taxon>Fungi</taxon>
        <taxon>Dikarya</taxon>
        <taxon>Ascomycota</taxon>
        <taxon>Saccharomycotina</taxon>
        <taxon>Pichiomycetes</taxon>
        <taxon>Pichiales</taxon>
        <taxon>Pichiaceae</taxon>
        <taxon>Pichia</taxon>
    </lineage>
</organism>
<protein>
    <recommendedName>
        <fullName evidence="7">Derlin</fullName>
    </recommendedName>
</protein>
<comment type="similarity">
    <text evidence="2 7">Belongs to the derlin family.</text>
</comment>
<dbReference type="EMBL" id="NHMM01000001">
    <property type="protein sequence ID" value="OUT23861.1"/>
    <property type="molecule type" value="Genomic_DNA"/>
</dbReference>
<dbReference type="Pfam" id="PF04511">
    <property type="entry name" value="DER1"/>
    <property type="match status" value="1"/>
</dbReference>
<proteinExistence type="inferred from homology"/>
<keyword evidence="4 7" id="KW-0256">Endoplasmic reticulum</keyword>
<comment type="function">
    <text evidence="7">May be involved in the degradation of misfolded endoplasmic reticulum (ER) luminal proteins.</text>
</comment>
<feature type="transmembrane region" description="Helical" evidence="7">
    <location>
        <begin position="60"/>
        <end position="82"/>
    </location>
</feature>
<dbReference type="GO" id="GO:0005789">
    <property type="term" value="C:endoplasmic reticulum membrane"/>
    <property type="evidence" value="ECO:0007669"/>
    <property type="project" value="UniProtKB-SubCell"/>
</dbReference>
<comment type="caution">
    <text evidence="7">Lacks conserved residue(s) required for the propagation of feature annotation.</text>
</comment>
<evidence type="ECO:0000256" key="8">
    <source>
        <dbReference type="SAM" id="MobiDB-lite"/>
    </source>
</evidence>
<dbReference type="InterPro" id="IPR007599">
    <property type="entry name" value="DER1"/>
</dbReference>
<keyword evidence="3 7" id="KW-0812">Transmembrane</keyword>
<evidence type="ECO:0000313" key="9">
    <source>
        <dbReference type="EMBL" id="OUT23861.1"/>
    </source>
</evidence>
<comment type="caution">
    <text evidence="9">The sequence shown here is derived from an EMBL/GenBank/DDBJ whole genome shotgun (WGS) entry which is preliminary data.</text>
</comment>
<dbReference type="Proteomes" id="UP000195871">
    <property type="component" value="Unassembled WGS sequence"/>
</dbReference>
<dbReference type="PANTHER" id="PTHR11009">
    <property type="entry name" value="DER1-LIKE PROTEIN, DERLIN"/>
    <property type="match status" value="1"/>
</dbReference>
<gene>
    <name evidence="9" type="ORF">CAS74_000232</name>
</gene>
<feature type="transmembrane region" description="Helical" evidence="7">
    <location>
        <begin position="94"/>
        <end position="119"/>
    </location>
</feature>
<evidence type="ECO:0000256" key="2">
    <source>
        <dbReference type="ARBA" id="ARBA00008917"/>
    </source>
</evidence>
<reference evidence="9 10" key="1">
    <citation type="submission" date="2017-05" db="EMBL/GenBank/DDBJ databases">
        <title>The Genome Sequence of Candida krusei Ckrusei653.</title>
        <authorList>
            <person name="Cuomo C."/>
            <person name="Forche A."/>
            <person name="Young S."/>
            <person name="Abouelleil A."/>
            <person name="Cao P."/>
            <person name="Chapman S."/>
            <person name="Cusick C."/>
            <person name="Shea T."/>
            <person name="Nusbaum C."/>
            <person name="Birren B."/>
        </authorList>
    </citation>
    <scope>NUCLEOTIDE SEQUENCE [LARGE SCALE GENOMIC DNA]</scope>
    <source>
        <strain evidence="9 10">Ckrusei653</strain>
    </source>
</reference>
<evidence type="ECO:0000256" key="6">
    <source>
        <dbReference type="ARBA" id="ARBA00023136"/>
    </source>
</evidence>
<evidence type="ECO:0000256" key="4">
    <source>
        <dbReference type="ARBA" id="ARBA00022824"/>
    </source>
</evidence>
<evidence type="ECO:0000256" key="5">
    <source>
        <dbReference type="ARBA" id="ARBA00022989"/>
    </source>
</evidence>
<accession>A0A1Z8JTH5</accession>
<feature type="region of interest" description="Disordered" evidence="8">
    <location>
        <begin position="225"/>
        <end position="263"/>
    </location>
</feature>
<feature type="compositionally biased region" description="Basic and acidic residues" evidence="8">
    <location>
        <begin position="251"/>
        <end position="263"/>
    </location>
</feature>
<keyword evidence="5 7" id="KW-1133">Transmembrane helix</keyword>
<sequence>MEGMPLQWLHTVLPVTRIYVIGSVGLAIAEHLGYVKLSDITLNSNAGFDKDQLWRIPLNILYNGTISLNFVTRLYFFARYANSLEQAAQSSKKFFWNLFILTCFIVLYSTYVTNLKLYGPTFRDAMLYIWTKKNSDAEVFFAFFLVRHIWIPWISFALEVAILGARDKKKWLIELSGICIGHLYWFLDEQIPLLQGTKTILRPIWEWNFLNNVQQPMELRNNQEQEIRDQAQGDVDDDIQLEPINADNELDFERETEETLHQR</sequence>
<dbReference type="InterPro" id="IPR035952">
    <property type="entry name" value="Rhomboid-like_sf"/>
</dbReference>
<dbReference type="GO" id="GO:0006950">
    <property type="term" value="P:response to stress"/>
    <property type="evidence" value="ECO:0007669"/>
    <property type="project" value="UniProtKB-ARBA"/>
</dbReference>
<feature type="transmembrane region" description="Helical" evidence="7">
    <location>
        <begin position="139"/>
        <end position="164"/>
    </location>
</feature>
<comment type="subcellular location">
    <subcellularLocation>
        <location evidence="1 7">Endoplasmic reticulum membrane</location>
        <topology evidence="1 7">Multi-pass membrane protein</topology>
    </subcellularLocation>
</comment>